<dbReference type="EMBL" id="MKJU01000020">
    <property type="protein sequence ID" value="OHU92289.1"/>
    <property type="molecule type" value="Genomic_DNA"/>
</dbReference>
<evidence type="ECO:0000256" key="6">
    <source>
        <dbReference type="ARBA" id="ARBA00022989"/>
    </source>
</evidence>
<dbReference type="AlphaFoldDB" id="A0A1S1N112"/>
<organism evidence="9 10">
    <name type="scientific">Pseudoalteromonas amylolytica</name>
    <dbReference type="NCBI Taxonomy" id="1859457"/>
    <lineage>
        <taxon>Bacteria</taxon>
        <taxon>Pseudomonadati</taxon>
        <taxon>Pseudomonadota</taxon>
        <taxon>Gammaproteobacteria</taxon>
        <taxon>Alteromonadales</taxon>
        <taxon>Pseudoalteromonadaceae</taxon>
        <taxon>Pseudoalteromonas</taxon>
    </lineage>
</organism>
<keyword evidence="3" id="KW-0813">Transport</keyword>
<dbReference type="Proteomes" id="UP000179786">
    <property type="component" value="Unassembled WGS sequence"/>
</dbReference>
<comment type="caution">
    <text evidence="9">The sequence shown here is derived from an EMBL/GenBank/DDBJ whole genome shotgun (WGS) entry which is preliminary data.</text>
</comment>
<feature type="transmembrane region" description="Helical" evidence="8">
    <location>
        <begin position="104"/>
        <end position="125"/>
    </location>
</feature>
<name>A0A1S1N112_9GAMM</name>
<accession>A0A1S1N112</accession>
<evidence type="ECO:0000256" key="4">
    <source>
        <dbReference type="ARBA" id="ARBA00022475"/>
    </source>
</evidence>
<comment type="subcellular location">
    <subcellularLocation>
        <location evidence="1 8">Cell membrane</location>
        <topology evidence="1 8">Multi-pass membrane protein</topology>
    </subcellularLocation>
</comment>
<dbReference type="InterPro" id="IPR052017">
    <property type="entry name" value="TSUP"/>
</dbReference>
<comment type="similarity">
    <text evidence="2 8">Belongs to the 4-toluene sulfonate uptake permease (TSUP) (TC 2.A.102) family.</text>
</comment>
<dbReference type="OrthoDB" id="554695at2"/>
<evidence type="ECO:0000313" key="10">
    <source>
        <dbReference type="Proteomes" id="UP000179786"/>
    </source>
</evidence>
<reference evidence="9 10" key="1">
    <citation type="submission" date="2016-09" db="EMBL/GenBank/DDBJ databases">
        <title>Pseudoalteromonas amylolytica sp. nov., isolated from the surface seawater.</title>
        <authorList>
            <person name="Wu Y.-H."/>
            <person name="Cheng H."/>
            <person name="Jin X.-B."/>
            <person name="Wang C.-S."/>
            <person name="Xu X.-W."/>
        </authorList>
    </citation>
    <scope>NUCLEOTIDE SEQUENCE [LARGE SCALE GENOMIC DNA]</scope>
    <source>
        <strain evidence="9 10">JW1</strain>
    </source>
</reference>
<dbReference type="GO" id="GO:0005886">
    <property type="term" value="C:plasma membrane"/>
    <property type="evidence" value="ECO:0007669"/>
    <property type="project" value="UniProtKB-SubCell"/>
</dbReference>
<keyword evidence="7 8" id="KW-0472">Membrane</keyword>
<evidence type="ECO:0000256" key="2">
    <source>
        <dbReference type="ARBA" id="ARBA00009142"/>
    </source>
</evidence>
<dbReference type="PANTHER" id="PTHR30269">
    <property type="entry name" value="TRANSMEMBRANE PROTEIN YFCA"/>
    <property type="match status" value="1"/>
</dbReference>
<proteinExistence type="inferred from homology"/>
<keyword evidence="6 8" id="KW-1133">Transmembrane helix</keyword>
<evidence type="ECO:0000256" key="5">
    <source>
        <dbReference type="ARBA" id="ARBA00022692"/>
    </source>
</evidence>
<feature type="transmembrane region" description="Helical" evidence="8">
    <location>
        <begin position="78"/>
        <end position="97"/>
    </location>
</feature>
<feature type="transmembrane region" description="Helical" evidence="8">
    <location>
        <begin position="240"/>
        <end position="258"/>
    </location>
</feature>
<sequence length="259" mass="27587">MFELALDPMTWGLLCVVALAAGFIDAIAGGGGMLTVPALLTAGLPPHVTLGTNKLAASFGSITASLTYYRRQLFNPRFWAASILATAIGAILGTLLVDYLSTEFLNKLLPVVIILVACYSLFGKLSPTESHTLPPVTRLLKIKQWVQGLSLGFFDGMAGPGAGTFWTASNSMLYKVSLLLNCGLARSMNFVSNFISLITFVALGHVNFLLGISMGVFLMLGAWIGAHSAIKFGNKLIKPLFNTIVIILAGKLVIEAYLS</sequence>
<evidence type="ECO:0000256" key="8">
    <source>
        <dbReference type="RuleBase" id="RU363041"/>
    </source>
</evidence>
<dbReference type="InterPro" id="IPR002781">
    <property type="entry name" value="TM_pro_TauE-like"/>
</dbReference>
<dbReference type="PANTHER" id="PTHR30269:SF25">
    <property type="entry name" value="MEMBRANE TRANSPORTER PROTEIN-RELATED"/>
    <property type="match status" value="1"/>
</dbReference>
<protein>
    <recommendedName>
        <fullName evidence="8">Probable membrane transporter protein</fullName>
    </recommendedName>
</protein>
<keyword evidence="4 8" id="KW-1003">Cell membrane</keyword>
<dbReference type="Pfam" id="PF01925">
    <property type="entry name" value="TauE"/>
    <property type="match status" value="1"/>
</dbReference>
<evidence type="ECO:0000256" key="3">
    <source>
        <dbReference type="ARBA" id="ARBA00022448"/>
    </source>
</evidence>
<keyword evidence="10" id="KW-1185">Reference proteome</keyword>
<dbReference type="STRING" id="1859457.BET10_06075"/>
<keyword evidence="5 8" id="KW-0812">Transmembrane</keyword>
<evidence type="ECO:0000256" key="1">
    <source>
        <dbReference type="ARBA" id="ARBA00004651"/>
    </source>
</evidence>
<evidence type="ECO:0000256" key="7">
    <source>
        <dbReference type="ARBA" id="ARBA00023136"/>
    </source>
</evidence>
<evidence type="ECO:0000313" key="9">
    <source>
        <dbReference type="EMBL" id="OHU92289.1"/>
    </source>
</evidence>
<gene>
    <name evidence="9" type="ORF">BET10_06075</name>
</gene>
<feature type="transmembrane region" description="Helical" evidence="8">
    <location>
        <begin position="208"/>
        <end position="228"/>
    </location>
</feature>
<dbReference type="RefSeq" id="WP_070983667.1">
    <property type="nucleotide sequence ID" value="NZ_MKJU01000020.1"/>
</dbReference>